<dbReference type="GO" id="GO:0016616">
    <property type="term" value="F:oxidoreductase activity, acting on the CH-OH group of donors, NAD or NADP as acceptor"/>
    <property type="evidence" value="ECO:0007669"/>
    <property type="project" value="UniProtKB-ARBA"/>
</dbReference>
<evidence type="ECO:0000256" key="2">
    <source>
        <dbReference type="ARBA" id="ARBA00022857"/>
    </source>
</evidence>
<dbReference type="PANTHER" id="PTHR43827:SF3">
    <property type="entry name" value="NADP-DEPENDENT OXIDOREDUCTASE DOMAIN-CONTAINING PROTEIN"/>
    <property type="match status" value="1"/>
</dbReference>
<evidence type="ECO:0000256" key="3">
    <source>
        <dbReference type="ARBA" id="ARBA00023002"/>
    </source>
</evidence>
<feature type="domain" description="NADP-dependent oxidoreductase" evidence="4">
    <location>
        <begin position="21"/>
        <end position="249"/>
    </location>
</feature>
<dbReference type="OrthoDB" id="275427at2157"/>
<dbReference type="InterPro" id="IPR020471">
    <property type="entry name" value="AKR"/>
</dbReference>
<dbReference type="Pfam" id="PF00248">
    <property type="entry name" value="Aldo_ket_red"/>
    <property type="match status" value="1"/>
</dbReference>
<evidence type="ECO:0000313" key="6">
    <source>
        <dbReference type="Proteomes" id="UP000198531"/>
    </source>
</evidence>
<dbReference type="EMBL" id="FOYT01000004">
    <property type="protein sequence ID" value="SFR68885.1"/>
    <property type="molecule type" value="Genomic_DNA"/>
</dbReference>
<dbReference type="InterPro" id="IPR023210">
    <property type="entry name" value="NADP_OxRdtase_dom"/>
</dbReference>
<keyword evidence="3" id="KW-0560">Oxidoreductase</keyword>
<evidence type="ECO:0000259" key="4">
    <source>
        <dbReference type="Pfam" id="PF00248"/>
    </source>
</evidence>
<evidence type="ECO:0000313" key="5">
    <source>
        <dbReference type="EMBL" id="SFR68885.1"/>
    </source>
</evidence>
<dbReference type="STRING" id="553469.SAMN04487947_3517"/>
<protein>
    <submittedName>
        <fullName evidence="5">Aldo/keto reductase</fullName>
    </submittedName>
</protein>
<dbReference type="PROSITE" id="PS00062">
    <property type="entry name" value="ALDOKETO_REDUCTASE_2"/>
    <property type="match status" value="1"/>
</dbReference>
<dbReference type="PANTHER" id="PTHR43827">
    <property type="entry name" value="2,5-DIKETO-D-GLUCONIC ACID REDUCTASE"/>
    <property type="match status" value="1"/>
</dbReference>
<dbReference type="AlphaFoldDB" id="A0A1I6IQ57"/>
<dbReference type="PRINTS" id="PR00069">
    <property type="entry name" value="ALDKETRDTASE"/>
</dbReference>
<keyword evidence="2" id="KW-0521">NADP</keyword>
<reference evidence="6" key="1">
    <citation type="submission" date="2016-10" db="EMBL/GenBank/DDBJ databases">
        <authorList>
            <person name="Varghese N."/>
            <person name="Submissions S."/>
        </authorList>
    </citation>
    <scope>NUCLEOTIDE SEQUENCE [LARGE SCALE GENOMIC DNA]</scope>
    <source>
        <strain evidence="6">CGMCC 1.7736</strain>
    </source>
</reference>
<proteinExistence type="inferred from homology"/>
<sequence length="269" mass="30094">MPQYELPRLGFGTVGVTDPSTIVTALETGYRHVDTAQWYENEDVVGRGLERSEVPREDVTIATKVLPRNLGAEDVKRTAAESLDRLGVETVDLLYVHWPTNAYDPEETLGAFDELYDEGKIRGVGLSNFTPALLDEARERLTAPFVAHQVEMHPFLPQTELRAYARRHDHHLVAYSPLAQGEVFGDPVLQAVADDHGVSVAQVTLAWLFEKENVCAIPKASGDHIQDNYGSLALKLSEEECRRIDDIDEEFRTVDPSEEERVDGVPWAE</sequence>
<evidence type="ECO:0000256" key="1">
    <source>
        <dbReference type="ARBA" id="ARBA00007905"/>
    </source>
</evidence>
<dbReference type="Proteomes" id="UP000198531">
    <property type="component" value="Unassembled WGS sequence"/>
</dbReference>
<dbReference type="RefSeq" id="WP_089810055.1">
    <property type="nucleotide sequence ID" value="NZ_FOYT01000004.1"/>
</dbReference>
<organism evidence="5 6">
    <name type="scientific">Halogeometricum rufum</name>
    <dbReference type="NCBI Taxonomy" id="553469"/>
    <lineage>
        <taxon>Archaea</taxon>
        <taxon>Methanobacteriati</taxon>
        <taxon>Methanobacteriota</taxon>
        <taxon>Stenosarchaea group</taxon>
        <taxon>Halobacteria</taxon>
        <taxon>Halobacteriales</taxon>
        <taxon>Haloferacaceae</taxon>
        <taxon>Halogeometricum</taxon>
    </lineage>
</organism>
<dbReference type="Gene3D" id="3.20.20.100">
    <property type="entry name" value="NADP-dependent oxidoreductase domain"/>
    <property type="match status" value="1"/>
</dbReference>
<dbReference type="InterPro" id="IPR036812">
    <property type="entry name" value="NAD(P)_OxRdtase_dom_sf"/>
</dbReference>
<accession>A0A1I6IQ57</accession>
<keyword evidence="6" id="KW-1185">Reference proteome</keyword>
<comment type="similarity">
    <text evidence="1">Belongs to the aldo/keto reductase family.</text>
</comment>
<dbReference type="PROSITE" id="PS00798">
    <property type="entry name" value="ALDOKETO_REDUCTASE_1"/>
    <property type="match status" value="1"/>
</dbReference>
<name>A0A1I6IQ57_9EURY</name>
<dbReference type="InterPro" id="IPR018170">
    <property type="entry name" value="Aldo/ket_reductase_CS"/>
</dbReference>
<dbReference type="SUPFAM" id="SSF51430">
    <property type="entry name" value="NAD(P)-linked oxidoreductase"/>
    <property type="match status" value="1"/>
</dbReference>
<dbReference type="PIRSF" id="PIRSF000097">
    <property type="entry name" value="AKR"/>
    <property type="match status" value="1"/>
</dbReference>
<gene>
    <name evidence="5" type="ORF">SAMN04487947_3517</name>
</gene>